<dbReference type="Proteomes" id="UP000595140">
    <property type="component" value="Unassembled WGS sequence"/>
</dbReference>
<dbReference type="Pfam" id="PF03168">
    <property type="entry name" value="LEA_2"/>
    <property type="match status" value="1"/>
</dbReference>
<keyword evidence="2 6" id="KW-0812">Transmembrane</keyword>
<keyword evidence="9" id="KW-1185">Reference proteome</keyword>
<dbReference type="EMBL" id="OOIL02000116">
    <property type="protein sequence ID" value="VFQ60797.1"/>
    <property type="molecule type" value="Genomic_DNA"/>
</dbReference>
<dbReference type="PANTHER" id="PTHR31234">
    <property type="entry name" value="LATE EMBRYOGENESIS ABUNDANT (LEA) HYDROXYPROLINE-RICH GLYCOPROTEIN FAMILY"/>
    <property type="match status" value="1"/>
</dbReference>
<reference evidence="8 9" key="1">
    <citation type="submission" date="2018-04" db="EMBL/GenBank/DDBJ databases">
        <authorList>
            <person name="Vogel A."/>
        </authorList>
    </citation>
    <scope>NUCLEOTIDE SEQUENCE [LARGE SCALE GENOMIC DNA]</scope>
</reference>
<accession>A0A484KC36</accession>
<evidence type="ECO:0000313" key="8">
    <source>
        <dbReference type="EMBL" id="VFQ60797.1"/>
    </source>
</evidence>
<dbReference type="GO" id="GO:0098542">
    <property type="term" value="P:defense response to other organism"/>
    <property type="evidence" value="ECO:0007669"/>
    <property type="project" value="InterPro"/>
</dbReference>
<name>A0A484KC36_9ASTE</name>
<sequence>MAGDRVYKQNGAAATNGSVPVPAPNPATVYPLKPQYRPQQMVSGARHDRRRFSCCRCLCCGCFWAVLILCVLLLLGAAYYALFRPQRPEFSVSFLKISQFNLTTAASDGTTRLTAKLSLAISAHNPNKKISYTYDRISLTAISGGIALANGSSPGFPSNTKNTTAIHSTLASISQVLDSDSASELKTDLKKMKKKGLPIKILMDTRVMASQGKLKSKKIGIRVTCDGIHSQTPKGKTAAIAATSGSSCKVDLRIKIWKWTF</sequence>
<feature type="region of interest" description="Disordered" evidence="5">
    <location>
        <begin position="1"/>
        <end position="20"/>
    </location>
</feature>
<proteinExistence type="predicted"/>
<keyword evidence="4 6" id="KW-0472">Membrane</keyword>
<evidence type="ECO:0000256" key="5">
    <source>
        <dbReference type="SAM" id="MobiDB-lite"/>
    </source>
</evidence>
<feature type="transmembrane region" description="Helical" evidence="6">
    <location>
        <begin position="57"/>
        <end position="82"/>
    </location>
</feature>
<dbReference type="OrthoDB" id="777167at2759"/>
<evidence type="ECO:0000313" key="9">
    <source>
        <dbReference type="Proteomes" id="UP000595140"/>
    </source>
</evidence>
<evidence type="ECO:0000259" key="7">
    <source>
        <dbReference type="Pfam" id="PF03168"/>
    </source>
</evidence>
<evidence type="ECO:0000256" key="3">
    <source>
        <dbReference type="ARBA" id="ARBA00022989"/>
    </source>
</evidence>
<feature type="domain" description="Late embryogenesis abundant protein LEA-2 subgroup" evidence="7">
    <location>
        <begin position="121"/>
        <end position="225"/>
    </location>
</feature>
<keyword evidence="3 6" id="KW-1133">Transmembrane helix</keyword>
<dbReference type="GO" id="GO:0005886">
    <property type="term" value="C:plasma membrane"/>
    <property type="evidence" value="ECO:0007669"/>
    <property type="project" value="TreeGrafter"/>
</dbReference>
<dbReference type="PANTHER" id="PTHR31234:SF6">
    <property type="entry name" value="LATE EMBRYOGENESIS ABUNDANT PROTEIN LEA-2 SUBGROUP DOMAIN-CONTAINING PROTEIN"/>
    <property type="match status" value="1"/>
</dbReference>
<evidence type="ECO:0000256" key="2">
    <source>
        <dbReference type="ARBA" id="ARBA00022692"/>
    </source>
</evidence>
<gene>
    <name evidence="8" type="ORF">CCAM_LOCUS2573</name>
</gene>
<evidence type="ECO:0000256" key="4">
    <source>
        <dbReference type="ARBA" id="ARBA00023136"/>
    </source>
</evidence>
<dbReference type="InterPro" id="IPR004864">
    <property type="entry name" value="LEA_2"/>
</dbReference>
<dbReference type="AlphaFoldDB" id="A0A484KC36"/>
<evidence type="ECO:0000256" key="1">
    <source>
        <dbReference type="ARBA" id="ARBA00004167"/>
    </source>
</evidence>
<comment type="subcellular location">
    <subcellularLocation>
        <location evidence="1">Membrane</location>
        <topology evidence="1">Single-pass membrane protein</topology>
    </subcellularLocation>
</comment>
<protein>
    <recommendedName>
        <fullName evidence="7">Late embryogenesis abundant protein LEA-2 subgroup domain-containing protein</fullName>
    </recommendedName>
</protein>
<evidence type="ECO:0000256" key="6">
    <source>
        <dbReference type="SAM" id="Phobius"/>
    </source>
</evidence>
<dbReference type="InterPro" id="IPR044839">
    <property type="entry name" value="NDR1-like"/>
</dbReference>
<organism evidence="8 9">
    <name type="scientific">Cuscuta campestris</name>
    <dbReference type="NCBI Taxonomy" id="132261"/>
    <lineage>
        <taxon>Eukaryota</taxon>
        <taxon>Viridiplantae</taxon>
        <taxon>Streptophyta</taxon>
        <taxon>Embryophyta</taxon>
        <taxon>Tracheophyta</taxon>
        <taxon>Spermatophyta</taxon>
        <taxon>Magnoliopsida</taxon>
        <taxon>eudicotyledons</taxon>
        <taxon>Gunneridae</taxon>
        <taxon>Pentapetalae</taxon>
        <taxon>asterids</taxon>
        <taxon>lamiids</taxon>
        <taxon>Solanales</taxon>
        <taxon>Convolvulaceae</taxon>
        <taxon>Cuscuteae</taxon>
        <taxon>Cuscuta</taxon>
        <taxon>Cuscuta subgen. Grammica</taxon>
        <taxon>Cuscuta sect. Cleistogrammica</taxon>
    </lineage>
</organism>